<dbReference type="Proteomes" id="UP000095767">
    <property type="component" value="Unassembled WGS sequence"/>
</dbReference>
<dbReference type="EMBL" id="LWDX02021421">
    <property type="protein sequence ID" value="OEL32370.1"/>
    <property type="molecule type" value="Genomic_DNA"/>
</dbReference>
<feature type="non-terminal residue" evidence="1">
    <location>
        <position position="1"/>
    </location>
</feature>
<proteinExistence type="predicted"/>
<gene>
    <name evidence="1" type="ORF">BAE44_0006611</name>
</gene>
<organism evidence="1 2">
    <name type="scientific">Dichanthelium oligosanthes</name>
    <dbReference type="NCBI Taxonomy" id="888268"/>
    <lineage>
        <taxon>Eukaryota</taxon>
        <taxon>Viridiplantae</taxon>
        <taxon>Streptophyta</taxon>
        <taxon>Embryophyta</taxon>
        <taxon>Tracheophyta</taxon>
        <taxon>Spermatophyta</taxon>
        <taxon>Magnoliopsida</taxon>
        <taxon>Liliopsida</taxon>
        <taxon>Poales</taxon>
        <taxon>Poaceae</taxon>
        <taxon>PACMAD clade</taxon>
        <taxon>Panicoideae</taxon>
        <taxon>Panicodae</taxon>
        <taxon>Paniceae</taxon>
        <taxon>Dichantheliinae</taxon>
        <taxon>Dichanthelium</taxon>
    </lineage>
</organism>
<accession>A0A1E5W4X9</accession>
<reference evidence="1 2" key="1">
    <citation type="submission" date="2016-09" db="EMBL/GenBank/DDBJ databases">
        <title>The draft genome of Dichanthelium oligosanthes: A C3 panicoid grass species.</title>
        <authorList>
            <person name="Studer A.J."/>
            <person name="Schnable J.C."/>
            <person name="Brutnell T.P."/>
        </authorList>
    </citation>
    <scope>NUCLEOTIDE SEQUENCE [LARGE SCALE GENOMIC DNA]</scope>
    <source>
        <strain evidence="2">cv. Kellogg 1175</strain>
        <tissue evidence="1">Leaf</tissue>
    </source>
</reference>
<name>A0A1E5W4X9_9POAL</name>
<comment type="caution">
    <text evidence="1">The sequence shown here is derived from an EMBL/GenBank/DDBJ whole genome shotgun (WGS) entry which is preliminary data.</text>
</comment>
<sequence length="24" mass="2859">LLPRREPKIVWVVRDANLPAQQIF</sequence>
<evidence type="ECO:0000313" key="2">
    <source>
        <dbReference type="Proteomes" id="UP000095767"/>
    </source>
</evidence>
<keyword evidence="2" id="KW-1185">Reference proteome</keyword>
<dbReference type="AlphaFoldDB" id="A0A1E5W4X9"/>
<protein>
    <submittedName>
        <fullName evidence="1">Uncharacterized protein</fullName>
    </submittedName>
</protein>
<evidence type="ECO:0000313" key="1">
    <source>
        <dbReference type="EMBL" id="OEL32370.1"/>
    </source>
</evidence>